<dbReference type="AlphaFoldDB" id="A0A512APH1"/>
<dbReference type="EMBL" id="BJYR01000024">
    <property type="protein sequence ID" value="GEO01605.1"/>
    <property type="molecule type" value="Genomic_DNA"/>
</dbReference>
<comment type="caution">
    <text evidence="1">The sequence shown here is derived from an EMBL/GenBank/DDBJ whole genome shotgun (WGS) entry which is preliminary data.</text>
</comment>
<proteinExistence type="predicted"/>
<reference evidence="1 2" key="1">
    <citation type="submission" date="2019-07" db="EMBL/GenBank/DDBJ databases">
        <title>Whole genome shotgun sequence of Novosphingobium sediminis NBRC 106119.</title>
        <authorList>
            <person name="Hosoyama A."/>
            <person name="Uohara A."/>
            <person name="Ohji S."/>
            <person name="Ichikawa N."/>
        </authorList>
    </citation>
    <scope>NUCLEOTIDE SEQUENCE [LARGE SCALE GENOMIC DNA]</scope>
    <source>
        <strain evidence="1 2">NBRC 106119</strain>
    </source>
</reference>
<keyword evidence="2" id="KW-1185">Reference proteome</keyword>
<organism evidence="1 2">
    <name type="scientific">Novosphingobium sediminis</name>
    <dbReference type="NCBI Taxonomy" id="707214"/>
    <lineage>
        <taxon>Bacteria</taxon>
        <taxon>Pseudomonadati</taxon>
        <taxon>Pseudomonadota</taxon>
        <taxon>Alphaproteobacteria</taxon>
        <taxon>Sphingomonadales</taxon>
        <taxon>Sphingomonadaceae</taxon>
        <taxon>Novosphingobium</taxon>
    </lineage>
</organism>
<protein>
    <submittedName>
        <fullName evidence="1">SapC family protein</fullName>
    </submittedName>
</protein>
<evidence type="ECO:0000313" key="1">
    <source>
        <dbReference type="EMBL" id="GEO01605.1"/>
    </source>
</evidence>
<dbReference type="InterPro" id="IPR010836">
    <property type="entry name" value="SapC"/>
</dbReference>
<dbReference type="Proteomes" id="UP000321464">
    <property type="component" value="Unassembled WGS sequence"/>
</dbReference>
<gene>
    <name evidence="1" type="ORF">NSE01_34370</name>
</gene>
<sequence>MSGAETLAAVRRERHGSVTIGHGTDLAAAAMLGHVPLGFSEIPLAVCDYPIVFIKDGATGAFRLVALLGFAANRNLFVIGGSWAATYLPLNVLRLPFYLGAPDGGELELCIDEGSSLIGGTPGNALFEASGSETAFLAGRRTLLNTMLADAEKTARFVSTVTAARLVTPMTITLHHADQRQQDIAGAYTIDPLALESLDGETLQKLHRDGHLGAIYAVMHSLGQLTRLEQLHNAHGEHPIARSAVQLHL</sequence>
<evidence type="ECO:0000313" key="2">
    <source>
        <dbReference type="Proteomes" id="UP000321464"/>
    </source>
</evidence>
<dbReference type="OrthoDB" id="8888710at2"/>
<dbReference type="Pfam" id="PF07277">
    <property type="entry name" value="SapC"/>
    <property type="match status" value="1"/>
</dbReference>
<dbReference type="RefSeq" id="WP_147160913.1">
    <property type="nucleotide sequence ID" value="NZ_BJYR01000024.1"/>
</dbReference>
<accession>A0A512APH1</accession>
<name>A0A512APH1_9SPHN</name>